<feature type="compositionally biased region" description="Polar residues" evidence="1">
    <location>
        <begin position="55"/>
        <end position="72"/>
    </location>
</feature>
<feature type="compositionally biased region" description="Basic and acidic residues" evidence="1">
    <location>
        <begin position="37"/>
        <end position="53"/>
    </location>
</feature>
<sequence>MAPDALDCLIWLAGGTPHAKARAHVEKKMTKKKQKTKKDDKKGTTANENEDKPPSTASSPLIQECPPSQVSGASHHGPPRPSGALGFYNDPPASVHSRSHRSDADSIRPESSVSQRSARASSHYSGSRHSGSRHSVHDASRSAGPYLSPELVPAYRGTRDVIRVLRKAIDILEKQADYDAAVEKRHFD</sequence>
<dbReference type="GeneID" id="89942127"/>
<name>A0AAN6QPG8_9PEZI</name>
<evidence type="ECO:0000313" key="2">
    <source>
        <dbReference type="EMBL" id="KAK4110107.1"/>
    </source>
</evidence>
<gene>
    <name evidence="2" type="ORF">N656DRAFT_800360</name>
</gene>
<organism evidence="2 3">
    <name type="scientific">Canariomyces notabilis</name>
    <dbReference type="NCBI Taxonomy" id="2074819"/>
    <lineage>
        <taxon>Eukaryota</taxon>
        <taxon>Fungi</taxon>
        <taxon>Dikarya</taxon>
        <taxon>Ascomycota</taxon>
        <taxon>Pezizomycotina</taxon>
        <taxon>Sordariomycetes</taxon>
        <taxon>Sordariomycetidae</taxon>
        <taxon>Sordariales</taxon>
        <taxon>Chaetomiaceae</taxon>
        <taxon>Canariomyces</taxon>
    </lineage>
</organism>
<reference evidence="2" key="2">
    <citation type="submission" date="2023-05" db="EMBL/GenBank/DDBJ databases">
        <authorList>
            <consortium name="Lawrence Berkeley National Laboratory"/>
            <person name="Steindorff A."/>
            <person name="Hensen N."/>
            <person name="Bonometti L."/>
            <person name="Westerberg I."/>
            <person name="Brannstrom I.O."/>
            <person name="Guillou S."/>
            <person name="Cros-Aarteil S."/>
            <person name="Calhoun S."/>
            <person name="Haridas S."/>
            <person name="Kuo A."/>
            <person name="Mondo S."/>
            <person name="Pangilinan J."/>
            <person name="Riley R."/>
            <person name="Labutti K."/>
            <person name="Andreopoulos B."/>
            <person name="Lipzen A."/>
            <person name="Chen C."/>
            <person name="Yanf M."/>
            <person name="Daum C."/>
            <person name="Ng V."/>
            <person name="Clum A."/>
            <person name="Ohm R."/>
            <person name="Martin F."/>
            <person name="Silar P."/>
            <person name="Natvig D."/>
            <person name="Lalanne C."/>
            <person name="Gautier V."/>
            <person name="Ament-Velasquez S.L."/>
            <person name="Kruys A."/>
            <person name="Hutchinson M.I."/>
            <person name="Powell A.J."/>
            <person name="Barry K."/>
            <person name="Miller A.N."/>
            <person name="Grigoriev I.V."/>
            <person name="Debuchy R."/>
            <person name="Gladieux P."/>
            <person name="Thoren M.H."/>
            <person name="Johannesson H."/>
        </authorList>
    </citation>
    <scope>NUCLEOTIDE SEQUENCE</scope>
    <source>
        <strain evidence="2">CBS 508.74</strain>
    </source>
</reference>
<reference evidence="2" key="1">
    <citation type="journal article" date="2023" name="Mol. Phylogenet. Evol.">
        <title>Genome-scale phylogeny and comparative genomics of the fungal order Sordariales.</title>
        <authorList>
            <person name="Hensen N."/>
            <person name="Bonometti L."/>
            <person name="Westerberg I."/>
            <person name="Brannstrom I.O."/>
            <person name="Guillou S."/>
            <person name="Cros-Aarteil S."/>
            <person name="Calhoun S."/>
            <person name="Haridas S."/>
            <person name="Kuo A."/>
            <person name="Mondo S."/>
            <person name="Pangilinan J."/>
            <person name="Riley R."/>
            <person name="LaButti K."/>
            <person name="Andreopoulos B."/>
            <person name="Lipzen A."/>
            <person name="Chen C."/>
            <person name="Yan M."/>
            <person name="Daum C."/>
            <person name="Ng V."/>
            <person name="Clum A."/>
            <person name="Steindorff A."/>
            <person name="Ohm R.A."/>
            <person name="Martin F."/>
            <person name="Silar P."/>
            <person name="Natvig D.O."/>
            <person name="Lalanne C."/>
            <person name="Gautier V."/>
            <person name="Ament-Velasquez S.L."/>
            <person name="Kruys A."/>
            <person name="Hutchinson M.I."/>
            <person name="Powell A.J."/>
            <person name="Barry K."/>
            <person name="Miller A.N."/>
            <person name="Grigoriev I.V."/>
            <person name="Debuchy R."/>
            <person name="Gladieux P."/>
            <person name="Hiltunen Thoren M."/>
            <person name="Johannesson H."/>
        </authorList>
    </citation>
    <scope>NUCLEOTIDE SEQUENCE</scope>
    <source>
        <strain evidence="2">CBS 508.74</strain>
    </source>
</reference>
<dbReference type="EMBL" id="MU853352">
    <property type="protein sequence ID" value="KAK4110107.1"/>
    <property type="molecule type" value="Genomic_DNA"/>
</dbReference>
<dbReference type="AlphaFoldDB" id="A0AAN6QPG8"/>
<feature type="region of interest" description="Disordered" evidence="1">
    <location>
        <begin position="14"/>
        <end position="152"/>
    </location>
</feature>
<keyword evidence="3" id="KW-1185">Reference proteome</keyword>
<proteinExistence type="predicted"/>
<dbReference type="Proteomes" id="UP001302812">
    <property type="component" value="Unassembled WGS sequence"/>
</dbReference>
<feature type="compositionally biased region" description="Low complexity" evidence="1">
    <location>
        <begin position="111"/>
        <end position="129"/>
    </location>
</feature>
<accession>A0AAN6QPG8</accession>
<comment type="caution">
    <text evidence="2">The sequence shown here is derived from an EMBL/GenBank/DDBJ whole genome shotgun (WGS) entry which is preliminary data.</text>
</comment>
<evidence type="ECO:0000313" key="3">
    <source>
        <dbReference type="Proteomes" id="UP001302812"/>
    </source>
</evidence>
<protein>
    <submittedName>
        <fullName evidence="2">Uncharacterized protein</fullName>
    </submittedName>
</protein>
<evidence type="ECO:0000256" key="1">
    <source>
        <dbReference type="SAM" id="MobiDB-lite"/>
    </source>
</evidence>
<dbReference type="RefSeq" id="XP_064667677.1">
    <property type="nucleotide sequence ID" value="XM_064818002.1"/>
</dbReference>